<evidence type="ECO:0000256" key="1">
    <source>
        <dbReference type="ARBA" id="ARBA00004141"/>
    </source>
</evidence>
<comment type="function">
    <text evidence="13">Catalyzes the third of the four reactions of the long-chain fatty acids elongation cycle. This endoplasmic reticulum-bound enzymatic process, allows the addition of two carbons to the chain of long- and very long-chain fatty acids/VLCFAs per cycle. This enzyme catalyzes the dehydration of the 3-hydroxyacyl-CoA intermediate into trans-2,3-enoyl-CoA, within each cycle of fatty acid elongation. Thereby, it participates to the production of VLCFAs of different chain lengths that are involved in multiple biological processes as precursors of membrane lipids and lipid mediators.</text>
</comment>
<evidence type="ECO:0000256" key="6">
    <source>
        <dbReference type="ARBA" id="ARBA00022692"/>
    </source>
</evidence>
<comment type="subcellular location">
    <subcellularLocation>
        <location evidence="13">Endoplasmic reticulum membrane</location>
        <topology evidence="13">Multi-pass membrane protein</topology>
    </subcellularLocation>
    <subcellularLocation>
        <location evidence="1">Membrane</location>
        <topology evidence="1">Multi-pass membrane protein</topology>
    </subcellularLocation>
</comment>
<dbReference type="PANTHER" id="PTHR11035">
    <property type="entry name" value="VERY-LONG-CHAIN (3R)-3-HYDROXYACYL-COA DEHYDRATASE"/>
    <property type="match status" value="1"/>
</dbReference>
<dbReference type="GO" id="GO:0005789">
    <property type="term" value="C:endoplasmic reticulum membrane"/>
    <property type="evidence" value="ECO:0000318"/>
    <property type="project" value="GO_Central"/>
</dbReference>
<keyword evidence="8 13" id="KW-1133">Transmembrane helix</keyword>
<evidence type="ECO:0000256" key="7">
    <source>
        <dbReference type="ARBA" id="ARBA00022832"/>
    </source>
</evidence>
<protein>
    <recommendedName>
        <fullName evidence="4 13">Very-long-chain (3R)-3-hydroxyacyl-CoA dehydratase</fullName>
        <ecNumber evidence="4 13">4.2.1.134</ecNumber>
    </recommendedName>
</protein>
<keyword evidence="7 13" id="KW-0276">Fatty acid metabolism</keyword>
<dbReference type="AlphaFoldDB" id="A0A9R0JCD6"/>
<dbReference type="PANTHER" id="PTHR11035:SF35">
    <property type="entry name" value="VERY-LONG-CHAIN (3R)-3-HYDROXYACYL-COA DEHYDRATASE"/>
    <property type="match status" value="1"/>
</dbReference>
<feature type="transmembrane region" description="Helical" evidence="13">
    <location>
        <begin position="54"/>
        <end position="78"/>
    </location>
</feature>
<feature type="transmembrane region" description="Helical" evidence="13">
    <location>
        <begin position="136"/>
        <end position="158"/>
    </location>
</feature>
<keyword evidence="9 13" id="KW-0443">Lipid metabolism</keyword>
<keyword evidence="10 13" id="KW-0472">Membrane</keyword>
<evidence type="ECO:0000256" key="3">
    <source>
        <dbReference type="ARBA" id="ARBA00007811"/>
    </source>
</evidence>
<comment type="similarity">
    <text evidence="3 13">Belongs to the very long-chain fatty acids dehydratase HACD family.</text>
</comment>
<dbReference type="InterPro" id="IPR007482">
    <property type="entry name" value="Tyr_Pase-like_PTPLA"/>
</dbReference>
<evidence type="ECO:0000256" key="10">
    <source>
        <dbReference type="ARBA" id="ARBA00023136"/>
    </source>
</evidence>
<gene>
    <name evidence="15" type="primary">LOC110803996</name>
</gene>
<dbReference type="GO" id="GO:0018812">
    <property type="term" value="F:3-hydroxyacyl-CoA dehydratase activity"/>
    <property type="evidence" value="ECO:0000318"/>
    <property type="project" value="GO_Central"/>
</dbReference>
<dbReference type="OrthoDB" id="46988at2759"/>
<evidence type="ECO:0000256" key="9">
    <source>
        <dbReference type="ARBA" id="ARBA00023098"/>
    </source>
</evidence>
<dbReference type="GO" id="GO:0030148">
    <property type="term" value="P:sphingolipid biosynthetic process"/>
    <property type="evidence" value="ECO:0000318"/>
    <property type="project" value="GO_Central"/>
</dbReference>
<evidence type="ECO:0000256" key="12">
    <source>
        <dbReference type="ARBA" id="ARBA00023239"/>
    </source>
</evidence>
<keyword evidence="12 13" id="KW-0456">Lyase</keyword>
<keyword evidence="14" id="KW-1185">Reference proteome</keyword>
<comment type="catalytic activity">
    <reaction evidence="13">
        <text>a very-long-chain (3R)-3-hydroxyacyl-CoA = a very-long-chain (2E)-enoyl-CoA + H2O</text>
        <dbReference type="Rhea" id="RHEA:45812"/>
        <dbReference type="ChEBI" id="CHEBI:15377"/>
        <dbReference type="ChEBI" id="CHEBI:83728"/>
        <dbReference type="ChEBI" id="CHEBI:85440"/>
        <dbReference type="EC" id="4.2.1.134"/>
    </reaction>
</comment>
<evidence type="ECO:0000256" key="11">
    <source>
        <dbReference type="ARBA" id="ARBA00023160"/>
    </source>
</evidence>
<evidence type="ECO:0000256" key="4">
    <source>
        <dbReference type="ARBA" id="ARBA00013122"/>
    </source>
</evidence>
<proteinExistence type="inferred from homology"/>
<reference evidence="15" key="2">
    <citation type="submission" date="2025-08" db="UniProtKB">
        <authorList>
            <consortium name="RefSeq"/>
        </authorList>
    </citation>
    <scope>IDENTIFICATION</scope>
    <source>
        <tissue evidence="15">Leaf</tissue>
    </source>
</reference>
<reference evidence="14" key="1">
    <citation type="journal article" date="2021" name="Nat. Commun.">
        <title>Genomic analyses provide insights into spinach domestication and the genetic basis of agronomic traits.</title>
        <authorList>
            <person name="Cai X."/>
            <person name="Sun X."/>
            <person name="Xu C."/>
            <person name="Sun H."/>
            <person name="Wang X."/>
            <person name="Ge C."/>
            <person name="Zhang Z."/>
            <person name="Wang Q."/>
            <person name="Fei Z."/>
            <person name="Jiao C."/>
            <person name="Wang Q."/>
        </authorList>
    </citation>
    <scope>NUCLEOTIDE SEQUENCE [LARGE SCALE GENOMIC DNA]</scope>
    <source>
        <strain evidence="14">cv. Varoflay</strain>
    </source>
</reference>
<evidence type="ECO:0000256" key="8">
    <source>
        <dbReference type="ARBA" id="ARBA00022989"/>
    </source>
</evidence>
<evidence type="ECO:0000313" key="14">
    <source>
        <dbReference type="Proteomes" id="UP000813463"/>
    </source>
</evidence>
<feature type="transmembrane region" description="Helical" evidence="13">
    <location>
        <begin position="12"/>
        <end position="33"/>
    </location>
</feature>
<feature type="transmembrane region" description="Helical" evidence="13">
    <location>
        <begin position="178"/>
        <end position="200"/>
    </location>
</feature>
<sequence length="217" mass="25171">MPRLSNLYLFTYNFAQTIGWAVALLKILIGFTTTRSFDAAFASSGQLICFLQKVAFLEVIHGALGIVSTGVLLPLMQWGGRSHYLLAIVGNIVELQASPSIFITFVAWSISEIIRYSNYALSCIGKCPYWSTYIRYTAFIPLYPVGVAGEMWLMYQALPYIMEKDLYKDFFSFFPFCYYTFVQVVLLSYPLLWLKLYLHLFKQRRSKLRKHHDKKRE</sequence>
<feature type="transmembrane region" description="Helical" evidence="13">
    <location>
        <begin position="84"/>
        <end position="108"/>
    </location>
</feature>
<keyword evidence="11 13" id="KW-0275">Fatty acid biosynthesis</keyword>
<dbReference type="KEGG" id="soe:110803996"/>
<dbReference type="EC" id="4.2.1.134" evidence="4 13"/>
<dbReference type="GeneID" id="110803996"/>
<accession>A0A9R0JCD6</accession>
<evidence type="ECO:0000313" key="15">
    <source>
        <dbReference type="RefSeq" id="XP_021865237.1"/>
    </source>
</evidence>
<dbReference type="Proteomes" id="UP000813463">
    <property type="component" value="Chromosome 6"/>
</dbReference>
<evidence type="ECO:0000256" key="2">
    <source>
        <dbReference type="ARBA" id="ARBA00005194"/>
    </source>
</evidence>
<name>A0A9R0JCD6_SPIOL</name>
<dbReference type="GO" id="GO:0042761">
    <property type="term" value="P:very long-chain fatty acid biosynthetic process"/>
    <property type="evidence" value="ECO:0000318"/>
    <property type="project" value="GO_Central"/>
</dbReference>
<organism evidence="14 15">
    <name type="scientific">Spinacia oleracea</name>
    <name type="common">Spinach</name>
    <dbReference type="NCBI Taxonomy" id="3562"/>
    <lineage>
        <taxon>Eukaryota</taxon>
        <taxon>Viridiplantae</taxon>
        <taxon>Streptophyta</taxon>
        <taxon>Embryophyta</taxon>
        <taxon>Tracheophyta</taxon>
        <taxon>Spermatophyta</taxon>
        <taxon>Magnoliopsida</taxon>
        <taxon>eudicotyledons</taxon>
        <taxon>Gunneridae</taxon>
        <taxon>Pentapetalae</taxon>
        <taxon>Caryophyllales</taxon>
        <taxon>Chenopodiaceae</taxon>
        <taxon>Chenopodioideae</taxon>
        <taxon>Anserineae</taxon>
        <taxon>Spinacia</taxon>
    </lineage>
</organism>
<dbReference type="GO" id="GO:0102158">
    <property type="term" value="F:very-long-chain (3R)-3-hydroxyacyl-CoA dehydratase activity"/>
    <property type="evidence" value="ECO:0007669"/>
    <property type="project" value="UniProtKB-EC"/>
</dbReference>
<evidence type="ECO:0000256" key="5">
    <source>
        <dbReference type="ARBA" id="ARBA00022516"/>
    </source>
</evidence>
<keyword evidence="13" id="KW-0256">Endoplasmic reticulum</keyword>
<dbReference type="Pfam" id="PF04387">
    <property type="entry name" value="PTPLA"/>
    <property type="match status" value="1"/>
</dbReference>
<keyword evidence="5 13" id="KW-0444">Lipid biosynthesis</keyword>
<dbReference type="RefSeq" id="XP_021865237.1">
    <property type="nucleotide sequence ID" value="XM_022009545.2"/>
</dbReference>
<evidence type="ECO:0000256" key="13">
    <source>
        <dbReference type="RuleBase" id="RU363109"/>
    </source>
</evidence>
<keyword evidence="6 13" id="KW-0812">Transmembrane</keyword>
<dbReference type="GO" id="GO:0030497">
    <property type="term" value="P:fatty acid elongation"/>
    <property type="evidence" value="ECO:0000318"/>
    <property type="project" value="GO_Central"/>
</dbReference>
<comment type="pathway">
    <text evidence="2 13">Lipid metabolism; fatty acid biosynthesis.</text>
</comment>